<evidence type="ECO:0000256" key="1">
    <source>
        <dbReference type="ARBA" id="ARBA00001913"/>
    </source>
</evidence>
<reference evidence="6 7" key="1">
    <citation type="journal article" date="2019" name="Front. Microbiol.">
        <title>Genomic Features for Desiccation Tolerance and Sugar Biosynthesis in the Extremophile Gloeocapsopsis sp. UTEX B3054.</title>
        <authorList>
            <person name="Urrejola C."/>
            <person name="Alcorta J."/>
            <person name="Salas L."/>
            <person name="Vasquez M."/>
            <person name="Polz M.F."/>
            <person name="Vicuna R."/>
            <person name="Diez B."/>
        </authorList>
    </citation>
    <scope>NUCLEOTIDE SEQUENCE [LARGE SCALE GENOMIC DNA]</scope>
    <source>
        <strain evidence="6 7">1H9</strain>
    </source>
</reference>
<dbReference type="PRINTS" id="PR00313">
    <property type="entry name" value="CABNDNGRPT"/>
</dbReference>
<evidence type="ECO:0000256" key="2">
    <source>
        <dbReference type="ARBA" id="ARBA00004613"/>
    </source>
</evidence>
<keyword evidence="4" id="KW-0677">Repeat</keyword>
<dbReference type="InterPro" id="IPR013858">
    <property type="entry name" value="Peptidase_M10B_C"/>
</dbReference>
<dbReference type="OrthoDB" id="473504at2"/>
<dbReference type="InterPro" id="IPR050557">
    <property type="entry name" value="RTX_toxin/Mannuronan_C5-epim"/>
</dbReference>
<accession>A0A6N8G1F5</accession>
<name>A0A6N8G1F5_9CHRO</name>
<evidence type="ECO:0000259" key="5">
    <source>
        <dbReference type="Pfam" id="PF08548"/>
    </source>
</evidence>
<dbReference type="RefSeq" id="WP_105218829.1">
    <property type="nucleotide sequence ID" value="NZ_CAWNSU010000019.1"/>
</dbReference>
<dbReference type="Pfam" id="PF08548">
    <property type="entry name" value="Peptidase_M10_C"/>
    <property type="match status" value="1"/>
</dbReference>
<proteinExistence type="predicted"/>
<dbReference type="SUPFAM" id="SSF51120">
    <property type="entry name" value="beta-Roll"/>
    <property type="match status" value="1"/>
</dbReference>
<comment type="subcellular location">
    <subcellularLocation>
        <location evidence="2">Secreted</location>
    </subcellularLocation>
</comment>
<dbReference type="InterPro" id="IPR011049">
    <property type="entry name" value="Serralysin-like_metalloprot_C"/>
</dbReference>
<evidence type="ECO:0000313" key="7">
    <source>
        <dbReference type="Proteomes" id="UP000441797"/>
    </source>
</evidence>
<dbReference type="GO" id="GO:0005509">
    <property type="term" value="F:calcium ion binding"/>
    <property type="evidence" value="ECO:0007669"/>
    <property type="project" value="InterPro"/>
</dbReference>
<keyword evidence="7" id="KW-1185">Reference proteome</keyword>
<gene>
    <name evidence="6" type="ORF">BWI75_19290</name>
</gene>
<dbReference type="PANTHER" id="PTHR38340">
    <property type="entry name" value="S-LAYER PROTEIN"/>
    <property type="match status" value="1"/>
</dbReference>
<comment type="caution">
    <text evidence="6">The sequence shown here is derived from an EMBL/GenBank/DDBJ whole genome shotgun (WGS) entry which is preliminary data.</text>
</comment>
<comment type="cofactor">
    <cofactor evidence="1">
        <name>Ca(2+)</name>
        <dbReference type="ChEBI" id="CHEBI:29108"/>
    </cofactor>
</comment>
<dbReference type="EMBL" id="NAPY01000038">
    <property type="protein sequence ID" value="MUL38415.1"/>
    <property type="molecule type" value="Genomic_DNA"/>
</dbReference>
<dbReference type="PANTHER" id="PTHR38340:SF1">
    <property type="entry name" value="S-LAYER PROTEIN"/>
    <property type="match status" value="1"/>
</dbReference>
<sequence>MARFIRSGMADSPIIEATNADDFVLAGPQDNVVRAKGGNDFVFGEDGFDTLYGGRGNDSLFGGNDDDILYGGNGNDFLYGENGNDSLFGGDGHDTLIGGEGADTLTGGSGKDIFYFGTLPDNSTDFDTITDFQPGADKIQVEGVEFFNGIDDRSLARFIYNGVTGELSFDAGAGFLTKFAQLQTNLNFVASRDISIV</sequence>
<evidence type="ECO:0000256" key="3">
    <source>
        <dbReference type="ARBA" id="ARBA00022525"/>
    </source>
</evidence>
<dbReference type="Gene3D" id="2.150.10.10">
    <property type="entry name" value="Serralysin-like metalloprotease, C-terminal"/>
    <property type="match status" value="1"/>
</dbReference>
<dbReference type="Proteomes" id="UP000441797">
    <property type="component" value="Unassembled WGS sequence"/>
</dbReference>
<keyword evidence="3" id="KW-0964">Secreted</keyword>
<protein>
    <recommendedName>
        <fullName evidence="5">Peptidase M10 serralysin C-terminal domain-containing protein</fullName>
    </recommendedName>
</protein>
<dbReference type="InterPro" id="IPR001343">
    <property type="entry name" value="Hemolysn_Ca-bd"/>
</dbReference>
<dbReference type="PROSITE" id="PS00330">
    <property type="entry name" value="HEMOLYSIN_CALCIUM"/>
    <property type="match status" value="2"/>
</dbReference>
<organism evidence="6 7">
    <name type="scientific">Gloeocapsopsis dulcis AAB1 = 1H9</name>
    <dbReference type="NCBI Taxonomy" id="1433147"/>
    <lineage>
        <taxon>Bacteria</taxon>
        <taxon>Bacillati</taxon>
        <taxon>Cyanobacteriota</taxon>
        <taxon>Cyanophyceae</taxon>
        <taxon>Oscillatoriophycideae</taxon>
        <taxon>Chroococcales</taxon>
        <taxon>Chroococcaceae</taxon>
        <taxon>Gloeocapsopsis</taxon>
        <taxon>Gloeocapsopsis dulcis</taxon>
    </lineage>
</organism>
<feature type="domain" description="Peptidase M10 serralysin C-terminal" evidence="5">
    <location>
        <begin position="88"/>
        <end position="169"/>
    </location>
</feature>
<dbReference type="InterPro" id="IPR018511">
    <property type="entry name" value="Hemolysin-typ_Ca-bd_CS"/>
</dbReference>
<dbReference type="AlphaFoldDB" id="A0A6N8G1F5"/>
<dbReference type="Pfam" id="PF00353">
    <property type="entry name" value="HemolysinCabind"/>
    <property type="match status" value="2"/>
</dbReference>
<evidence type="ECO:0000313" key="6">
    <source>
        <dbReference type="EMBL" id="MUL38415.1"/>
    </source>
</evidence>
<evidence type="ECO:0000256" key="4">
    <source>
        <dbReference type="ARBA" id="ARBA00022737"/>
    </source>
</evidence>
<dbReference type="GO" id="GO:0005615">
    <property type="term" value="C:extracellular space"/>
    <property type="evidence" value="ECO:0007669"/>
    <property type="project" value="InterPro"/>
</dbReference>